<dbReference type="AlphaFoldDB" id="A0A5J4VD75"/>
<feature type="transmembrane region" description="Helical" evidence="2">
    <location>
        <begin position="88"/>
        <end position="115"/>
    </location>
</feature>
<proteinExistence type="predicted"/>
<reference evidence="3 4" key="1">
    <citation type="submission" date="2019-03" db="EMBL/GenBank/DDBJ databases">
        <title>Single cell metagenomics reveals metabolic interactions within the superorganism composed of flagellate Streblomastix strix and complex community of Bacteroidetes bacteria on its surface.</title>
        <authorList>
            <person name="Treitli S.C."/>
            <person name="Kolisko M."/>
            <person name="Husnik F."/>
            <person name="Keeling P."/>
            <person name="Hampl V."/>
        </authorList>
    </citation>
    <scope>NUCLEOTIDE SEQUENCE [LARGE SCALE GENOMIC DNA]</scope>
    <source>
        <strain evidence="3">ST1C</strain>
    </source>
</reference>
<evidence type="ECO:0000256" key="2">
    <source>
        <dbReference type="SAM" id="Phobius"/>
    </source>
</evidence>
<keyword evidence="2" id="KW-0812">Transmembrane</keyword>
<feature type="non-terminal residue" evidence="3">
    <location>
        <position position="561"/>
    </location>
</feature>
<feature type="transmembrane region" description="Helical" evidence="2">
    <location>
        <begin position="174"/>
        <end position="200"/>
    </location>
</feature>
<organism evidence="3 4">
    <name type="scientific">Streblomastix strix</name>
    <dbReference type="NCBI Taxonomy" id="222440"/>
    <lineage>
        <taxon>Eukaryota</taxon>
        <taxon>Metamonada</taxon>
        <taxon>Preaxostyla</taxon>
        <taxon>Oxymonadida</taxon>
        <taxon>Streblomastigidae</taxon>
        <taxon>Streblomastix</taxon>
    </lineage>
</organism>
<dbReference type="Proteomes" id="UP000324800">
    <property type="component" value="Unassembled WGS sequence"/>
</dbReference>
<dbReference type="PANTHER" id="PTHR31600">
    <property type="entry name" value="TINY MACROCYSTS PROTEIN B-RELATED"/>
    <property type="match status" value="1"/>
</dbReference>
<sequence>MAERKKKGRDGGGGEIDKVSGTDDLIFNLFYPLAPRKRSDKFDAVLWFIYTLEFCALSFHRARLPFPDIVQTIADYISGGALSRLSIIWFYTLFALAIFLVFFIALIMLIIMKIFKLMQQNVPYLIDYFRVFVKIYQNILIIPSMCWLSQPLVYDIESEEGVKVFLDYLPDVEAWSVIHLVFFIIGVAFNVIICAMQAILNYFCCATNPKHGGLFAREMGFWGIMMATVDISQVVVGYVISYYDYWRNITLPLYYAIIIAMCYDSKPFFRINGAVLYMITYAEASVILLIGAICTPFKDHIAKTILATIVMIALLIICPILIALFYPKAARKVWWLHLPGGEMYVDPYNPNHLKQITEKAAEIETRAPKRPPLFMRVEVEDDIPIIQAEQEEEKKLDDEKEQDRIKKEKWREEGLTDCPKEEEKKIKPGFPINSTTPSALSAFQKIASPQGQLSAKVQNDPQNAKTPTNKQKIDLSIQVTGQDQQNNSGVSPLGGTTPKAGLTPKSPQRTRFANLLLTAAELTREKQSIEQASPKSTTPQPQTQEQSQHLNEQKQQQQQQQ</sequence>
<protein>
    <submittedName>
        <fullName evidence="3">Uncharacterized protein</fullName>
    </submittedName>
</protein>
<comment type="caution">
    <text evidence="3">The sequence shown here is derived from an EMBL/GenBank/DDBJ whole genome shotgun (WGS) entry which is preliminary data.</text>
</comment>
<evidence type="ECO:0000313" key="4">
    <source>
        <dbReference type="Proteomes" id="UP000324800"/>
    </source>
</evidence>
<gene>
    <name evidence="3" type="ORF">EZS28_024026</name>
</gene>
<feature type="transmembrane region" description="Helical" evidence="2">
    <location>
        <begin position="275"/>
        <end position="293"/>
    </location>
</feature>
<feature type="compositionally biased region" description="Polar residues" evidence="1">
    <location>
        <begin position="477"/>
        <end position="490"/>
    </location>
</feature>
<dbReference type="PANTHER" id="PTHR31600:SF2">
    <property type="entry name" value="GAMETE ENRICHED GENE 10 PROTEIN-RELATED"/>
    <property type="match status" value="1"/>
</dbReference>
<name>A0A5J4VD75_9EUKA</name>
<feature type="region of interest" description="Disordered" evidence="1">
    <location>
        <begin position="450"/>
        <end position="561"/>
    </location>
</feature>
<feature type="transmembrane region" description="Helical" evidence="2">
    <location>
        <begin position="44"/>
        <end position="62"/>
    </location>
</feature>
<feature type="compositionally biased region" description="Polar residues" evidence="1">
    <location>
        <begin position="450"/>
        <end position="470"/>
    </location>
</feature>
<dbReference type="InterPro" id="IPR052994">
    <property type="entry name" value="Tiny_macrocysts_regulators"/>
</dbReference>
<keyword evidence="2" id="KW-0472">Membrane</keyword>
<feature type="compositionally biased region" description="Low complexity" evidence="1">
    <location>
        <begin position="531"/>
        <end position="561"/>
    </location>
</feature>
<accession>A0A5J4VD75</accession>
<feature type="compositionally biased region" description="Basic and acidic residues" evidence="1">
    <location>
        <begin position="392"/>
        <end position="426"/>
    </location>
</feature>
<feature type="transmembrane region" description="Helical" evidence="2">
    <location>
        <begin position="221"/>
        <end position="240"/>
    </location>
</feature>
<keyword evidence="2" id="KW-1133">Transmembrane helix</keyword>
<feature type="region of interest" description="Disordered" evidence="1">
    <location>
        <begin position="389"/>
        <end position="437"/>
    </location>
</feature>
<dbReference type="EMBL" id="SNRW01007891">
    <property type="protein sequence ID" value="KAA6380447.1"/>
    <property type="molecule type" value="Genomic_DNA"/>
</dbReference>
<feature type="transmembrane region" description="Helical" evidence="2">
    <location>
        <begin position="305"/>
        <end position="326"/>
    </location>
</feature>
<evidence type="ECO:0000313" key="3">
    <source>
        <dbReference type="EMBL" id="KAA6380447.1"/>
    </source>
</evidence>
<evidence type="ECO:0000256" key="1">
    <source>
        <dbReference type="SAM" id="MobiDB-lite"/>
    </source>
</evidence>